<dbReference type="WBParaSite" id="ASIM_0000044401-mRNA-1">
    <property type="protein sequence ID" value="ASIM_0000044401-mRNA-1"/>
    <property type="gene ID" value="ASIM_0000044401"/>
</dbReference>
<sequence length="170" mass="18752">MLAVFLAVSMSSCTVTALQCYSCVSQLPASTPANAQHALKAILYSAYHIPAVSKWCADSSGLNFKTVPDRECSYGDACLKISVRKQGLRFVIRGCESELYREGVLKGGRIYCSNDESPSICRCTESLCNSAESMRQQSYSSLESLIFILSIMLLTECEPQYRPVSPPYRC</sequence>
<dbReference type="GO" id="GO:0032222">
    <property type="term" value="P:regulation of synaptic transmission, cholinergic"/>
    <property type="evidence" value="ECO:0007669"/>
    <property type="project" value="InterPro"/>
</dbReference>
<dbReference type="EMBL" id="UYRR01000186">
    <property type="protein sequence ID" value="VDK17618.1"/>
    <property type="molecule type" value="Genomic_DNA"/>
</dbReference>
<protein>
    <submittedName>
        <fullName evidence="6">Protein sleepless</fullName>
    </submittedName>
</protein>
<accession>A0A0M3IYW5</accession>
<evidence type="ECO:0000313" key="4">
    <source>
        <dbReference type="EMBL" id="VDK17618.1"/>
    </source>
</evidence>
<feature type="signal peptide" evidence="3">
    <location>
        <begin position="1"/>
        <end position="17"/>
    </location>
</feature>
<organism evidence="6">
    <name type="scientific">Anisakis simplex</name>
    <name type="common">Herring worm</name>
    <dbReference type="NCBI Taxonomy" id="6269"/>
    <lineage>
        <taxon>Eukaryota</taxon>
        <taxon>Metazoa</taxon>
        <taxon>Ecdysozoa</taxon>
        <taxon>Nematoda</taxon>
        <taxon>Chromadorea</taxon>
        <taxon>Rhabditida</taxon>
        <taxon>Spirurina</taxon>
        <taxon>Ascaridomorpha</taxon>
        <taxon>Ascaridoidea</taxon>
        <taxon>Anisakidae</taxon>
        <taxon>Anisakis</taxon>
        <taxon>Anisakis simplex complex</taxon>
    </lineage>
</organism>
<dbReference type="GO" id="GO:0030431">
    <property type="term" value="P:sleep"/>
    <property type="evidence" value="ECO:0007669"/>
    <property type="project" value="InterPro"/>
</dbReference>
<evidence type="ECO:0000256" key="3">
    <source>
        <dbReference type="SAM" id="SignalP"/>
    </source>
</evidence>
<gene>
    <name evidence="4" type="ORF">ASIM_LOCUS348</name>
</gene>
<evidence type="ECO:0000313" key="6">
    <source>
        <dbReference type="WBParaSite" id="ASIM_0000044401-mRNA-1"/>
    </source>
</evidence>
<dbReference type="OrthoDB" id="5836372at2759"/>
<evidence type="ECO:0000313" key="5">
    <source>
        <dbReference type="Proteomes" id="UP000267096"/>
    </source>
</evidence>
<dbReference type="Proteomes" id="UP000267096">
    <property type="component" value="Unassembled WGS sequence"/>
</dbReference>
<dbReference type="InterPro" id="IPR031424">
    <property type="entry name" value="QVR-like"/>
</dbReference>
<dbReference type="AlphaFoldDB" id="A0A0M3IYW5"/>
<evidence type="ECO:0000256" key="2">
    <source>
        <dbReference type="ARBA" id="ARBA00023180"/>
    </source>
</evidence>
<keyword evidence="5" id="KW-1185">Reference proteome</keyword>
<proteinExistence type="predicted"/>
<reference evidence="6" key="1">
    <citation type="submission" date="2017-02" db="UniProtKB">
        <authorList>
            <consortium name="WormBaseParasite"/>
        </authorList>
    </citation>
    <scope>IDENTIFICATION</scope>
</reference>
<keyword evidence="2" id="KW-0325">Glycoprotein</keyword>
<keyword evidence="1 3" id="KW-0732">Signal</keyword>
<name>A0A0M3IYW5_ANISI</name>
<dbReference type="Pfam" id="PF17064">
    <property type="entry name" value="QVR"/>
    <property type="match status" value="1"/>
</dbReference>
<evidence type="ECO:0000256" key="1">
    <source>
        <dbReference type="ARBA" id="ARBA00022729"/>
    </source>
</evidence>
<reference evidence="4 5" key="2">
    <citation type="submission" date="2018-11" db="EMBL/GenBank/DDBJ databases">
        <authorList>
            <consortium name="Pathogen Informatics"/>
        </authorList>
    </citation>
    <scope>NUCLEOTIDE SEQUENCE [LARGE SCALE GENOMIC DNA]</scope>
</reference>
<feature type="chain" id="PRO_5043120765" evidence="3">
    <location>
        <begin position="18"/>
        <end position="170"/>
    </location>
</feature>